<gene>
    <name evidence="1" type="ORF">ADK75_08400</name>
</gene>
<dbReference type="AlphaFoldDB" id="A0A0L8N080"/>
<dbReference type="EMBL" id="LGUV01000061">
    <property type="protein sequence ID" value="KOG56069.1"/>
    <property type="molecule type" value="Genomic_DNA"/>
</dbReference>
<sequence length="122" mass="13580">MNDHVAILAVAYDSFPFERINETFTARCEEAADAVKEKWVEVALAGPKSIAETASKLERLSNALTFRVLGLHQYVSGEKTTSEEALQGIKDRIAEEAREFEETLDRFVFLAQAALDDDGSVR</sequence>
<protein>
    <submittedName>
        <fullName evidence="1">Uncharacterized protein</fullName>
    </submittedName>
</protein>
<organism evidence="1 2">
    <name type="scientific">Streptomyces virginiae</name>
    <name type="common">Streptomyces cinnamonensis</name>
    <dbReference type="NCBI Taxonomy" id="1961"/>
    <lineage>
        <taxon>Bacteria</taxon>
        <taxon>Bacillati</taxon>
        <taxon>Actinomycetota</taxon>
        <taxon>Actinomycetes</taxon>
        <taxon>Kitasatosporales</taxon>
        <taxon>Streptomycetaceae</taxon>
        <taxon>Streptomyces</taxon>
    </lineage>
</organism>
<proteinExistence type="predicted"/>
<accession>A0A0L8N080</accession>
<evidence type="ECO:0000313" key="1">
    <source>
        <dbReference type="EMBL" id="KOG56069.1"/>
    </source>
</evidence>
<dbReference type="PATRIC" id="fig|1961.12.peg.1958"/>
<reference evidence="2" key="1">
    <citation type="submission" date="2015-07" db="EMBL/GenBank/DDBJ databases">
        <authorList>
            <consortium name="Consortium for Microbial Forensics and Genomics (microFORGE)"/>
            <person name="Knight B.M."/>
            <person name="Roberts D.P."/>
            <person name="Lin D."/>
            <person name="Hari K."/>
            <person name="Fletcher J."/>
            <person name="Melcher U."/>
            <person name="Blagden T."/>
            <person name="Winegar R.A."/>
        </authorList>
    </citation>
    <scope>NUCLEOTIDE SEQUENCE [LARGE SCALE GENOMIC DNA]</scope>
    <source>
        <strain evidence="2">NRRL B-1447</strain>
    </source>
</reference>
<comment type="caution">
    <text evidence="1">The sequence shown here is derived from an EMBL/GenBank/DDBJ whole genome shotgun (WGS) entry which is preliminary data.</text>
</comment>
<name>A0A0L8N080_STRVG</name>
<dbReference type="Proteomes" id="UP000037084">
    <property type="component" value="Unassembled WGS sequence"/>
</dbReference>
<evidence type="ECO:0000313" key="2">
    <source>
        <dbReference type="Proteomes" id="UP000037084"/>
    </source>
</evidence>